<comment type="caution">
    <text evidence="2">The sequence shown here is derived from an EMBL/GenBank/DDBJ whole genome shotgun (WGS) entry which is preliminary data.</text>
</comment>
<feature type="compositionally biased region" description="Basic and acidic residues" evidence="1">
    <location>
        <begin position="1"/>
        <end position="11"/>
    </location>
</feature>
<evidence type="ECO:0000313" key="3">
    <source>
        <dbReference type="Proteomes" id="UP000886520"/>
    </source>
</evidence>
<evidence type="ECO:0000313" key="2">
    <source>
        <dbReference type="EMBL" id="KAI5081153.1"/>
    </source>
</evidence>
<dbReference type="Proteomes" id="UP000886520">
    <property type="component" value="Chromosome 4"/>
</dbReference>
<protein>
    <submittedName>
        <fullName evidence="2">Uncharacterized protein</fullName>
    </submittedName>
</protein>
<dbReference type="EMBL" id="JABFUD020000004">
    <property type="protein sequence ID" value="KAI5081153.1"/>
    <property type="molecule type" value="Genomic_DNA"/>
</dbReference>
<name>A0A9D4V8N5_ADICA</name>
<feature type="compositionally biased region" description="Polar residues" evidence="1">
    <location>
        <begin position="17"/>
        <end position="32"/>
    </location>
</feature>
<dbReference type="AlphaFoldDB" id="A0A9D4V8N5"/>
<accession>A0A9D4V8N5</accession>
<organism evidence="2 3">
    <name type="scientific">Adiantum capillus-veneris</name>
    <name type="common">Maidenhair fern</name>
    <dbReference type="NCBI Taxonomy" id="13818"/>
    <lineage>
        <taxon>Eukaryota</taxon>
        <taxon>Viridiplantae</taxon>
        <taxon>Streptophyta</taxon>
        <taxon>Embryophyta</taxon>
        <taxon>Tracheophyta</taxon>
        <taxon>Polypodiopsida</taxon>
        <taxon>Polypodiidae</taxon>
        <taxon>Polypodiales</taxon>
        <taxon>Pteridineae</taxon>
        <taxon>Pteridaceae</taxon>
        <taxon>Vittarioideae</taxon>
        <taxon>Adiantum</taxon>
    </lineage>
</organism>
<gene>
    <name evidence="2" type="ORF">GOP47_0004336</name>
</gene>
<evidence type="ECO:0000256" key="1">
    <source>
        <dbReference type="SAM" id="MobiDB-lite"/>
    </source>
</evidence>
<reference evidence="2" key="1">
    <citation type="submission" date="2021-01" db="EMBL/GenBank/DDBJ databases">
        <title>Adiantum capillus-veneris genome.</title>
        <authorList>
            <person name="Fang Y."/>
            <person name="Liao Q."/>
        </authorList>
    </citation>
    <scope>NUCLEOTIDE SEQUENCE</scope>
    <source>
        <strain evidence="2">H3</strain>
        <tissue evidence="2">Leaf</tissue>
    </source>
</reference>
<keyword evidence="3" id="KW-1185">Reference proteome</keyword>
<feature type="region of interest" description="Disordered" evidence="1">
    <location>
        <begin position="1"/>
        <end position="32"/>
    </location>
</feature>
<proteinExistence type="predicted"/>
<sequence>MKGKSKLEGPSKRQRVTDTTNPITEAENTTQPSIVATKPGYVEVGALNQIFYPLVLHHLQDHHVFHLQAPQLGEGKWAYEKQVHLLHLAFSDLHFADKGVYCGITN</sequence>